<reference evidence="10" key="1">
    <citation type="journal article" date="2019" name="Int. J. Syst. Evol. Microbiol.">
        <title>The Global Catalogue of Microorganisms (GCM) 10K type strain sequencing project: providing services to taxonomists for standard genome sequencing and annotation.</title>
        <authorList>
            <consortium name="The Broad Institute Genomics Platform"/>
            <consortium name="The Broad Institute Genome Sequencing Center for Infectious Disease"/>
            <person name="Wu L."/>
            <person name="Ma J."/>
        </authorList>
    </citation>
    <scope>NUCLEOTIDE SEQUENCE [LARGE SCALE GENOMIC DNA]</scope>
    <source>
        <strain evidence="10">CCUG 66188</strain>
    </source>
</reference>
<evidence type="ECO:0000256" key="6">
    <source>
        <dbReference type="ARBA" id="ARBA00023136"/>
    </source>
</evidence>
<dbReference type="PANTHER" id="PTHR34582">
    <property type="entry name" value="UPF0702 TRANSMEMBRANE PROTEIN YCAP"/>
    <property type="match status" value="1"/>
</dbReference>
<keyword evidence="6 7" id="KW-0472">Membrane</keyword>
<dbReference type="Proteomes" id="UP001596023">
    <property type="component" value="Unassembled WGS sequence"/>
</dbReference>
<evidence type="ECO:0000313" key="9">
    <source>
        <dbReference type="EMBL" id="MFC4673155.1"/>
    </source>
</evidence>
<name>A0ABV9KSL0_9BACT</name>
<proteinExistence type="inferred from homology"/>
<dbReference type="Pfam" id="PF04239">
    <property type="entry name" value="DUF421"/>
    <property type="match status" value="1"/>
</dbReference>
<keyword evidence="4 7" id="KW-0812">Transmembrane</keyword>
<dbReference type="PANTHER" id="PTHR34582:SF6">
    <property type="entry name" value="UPF0702 TRANSMEMBRANE PROTEIN YCAP"/>
    <property type="match status" value="1"/>
</dbReference>
<evidence type="ECO:0000256" key="2">
    <source>
        <dbReference type="ARBA" id="ARBA00006448"/>
    </source>
</evidence>
<dbReference type="EMBL" id="JBHSGN010000046">
    <property type="protein sequence ID" value="MFC4673155.1"/>
    <property type="molecule type" value="Genomic_DNA"/>
</dbReference>
<evidence type="ECO:0000313" key="10">
    <source>
        <dbReference type="Proteomes" id="UP001596023"/>
    </source>
</evidence>
<dbReference type="InterPro" id="IPR023090">
    <property type="entry name" value="UPF0702_alpha/beta_dom_sf"/>
</dbReference>
<accession>A0ABV9KSL0</accession>
<dbReference type="RefSeq" id="WP_379994392.1">
    <property type="nucleotide sequence ID" value="NZ_JBHSGN010000046.1"/>
</dbReference>
<sequence length="228" mass="26141">MNWQNILFGTEDFIFLAEIAIRSLIMFILLFAGLRVTGKRAVKQLSIFELLIIIALGSAAGDPMIYKEIGIVYALVVFIIVFLSYWLITKWIERSEKMEIILEGKPYCIIHEGKASKESLEHRELAMDEFFSVLRHQHIFHLGQVESAILETTGELSILFYKSPDIKAGLPIWPDYLEKKTKQIKHSGTYACTHCGYTKIINAGEVNRCQYCNCNDEWVEAVNGDREK</sequence>
<evidence type="ECO:0000259" key="8">
    <source>
        <dbReference type="Pfam" id="PF04239"/>
    </source>
</evidence>
<feature type="domain" description="YetF C-terminal" evidence="8">
    <location>
        <begin position="94"/>
        <end position="163"/>
    </location>
</feature>
<evidence type="ECO:0000256" key="7">
    <source>
        <dbReference type="SAM" id="Phobius"/>
    </source>
</evidence>
<feature type="transmembrane region" description="Helical" evidence="7">
    <location>
        <begin position="13"/>
        <end position="34"/>
    </location>
</feature>
<organism evidence="9 10">
    <name type="scientific">Dysgonomonas termitidis</name>
    <dbReference type="NCBI Taxonomy" id="1516126"/>
    <lineage>
        <taxon>Bacteria</taxon>
        <taxon>Pseudomonadati</taxon>
        <taxon>Bacteroidota</taxon>
        <taxon>Bacteroidia</taxon>
        <taxon>Bacteroidales</taxon>
        <taxon>Dysgonomonadaceae</taxon>
        <taxon>Dysgonomonas</taxon>
    </lineage>
</organism>
<feature type="transmembrane region" description="Helical" evidence="7">
    <location>
        <begin position="46"/>
        <end position="65"/>
    </location>
</feature>
<feature type="transmembrane region" description="Helical" evidence="7">
    <location>
        <begin position="71"/>
        <end position="88"/>
    </location>
</feature>
<evidence type="ECO:0000256" key="4">
    <source>
        <dbReference type="ARBA" id="ARBA00022692"/>
    </source>
</evidence>
<keyword evidence="5 7" id="KW-1133">Transmembrane helix</keyword>
<protein>
    <submittedName>
        <fullName evidence="9">DUF421 domain-containing protein</fullName>
    </submittedName>
</protein>
<comment type="caution">
    <text evidence="9">The sequence shown here is derived from an EMBL/GenBank/DDBJ whole genome shotgun (WGS) entry which is preliminary data.</text>
</comment>
<evidence type="ECO:0000256" key="3">
    <source>
        <dbReference type="ARBA" id="ARBA00022475"/>
    </source>
</evidence>
<evidence type="ECO:0000256" key="1">
    <source>
        <dbReference type="ARBA" id="ARBA00004651"/>
    </source>
</evidence>
<gene>
    <name evidence="9" type="ORF">ACFO6W_05585</name>
</gene>
<keyword evidence="3" id="KW-1003">Cell membrane</keyword>
<comment type="similarity">
    <text evidence="2">Belongs to the UPF0702 family.</text>
</comment>
<dbReference type="InterPro" id="IPR007353">
    <property type="entry name" value="DUF421"/>
</dbReference>
<comment type="subcellular location">
    <subcellularLocation>
        <location evidence="1">Cell membrane</location>
        <topology evidence="1">Multi-pass membrane protein</topology>
    </subcellularLocation>
</comment>
<keyword evidence="10" id="KW-1185">Reference proteome</keyword>
<evidence type="ECO:0000256" key="5">
    <source>
        <dbReference type="ARBA" id="ARBA00022989"/>
    </source>
</evidence>
<dbReference type="Gene3D" id="3.30.240.20">
    <property type="entry name" value="bsu07140 like domains"/>
    <property type="match status" value="1"/>
</dbReference>